<feature type="non-terminal residue" evidence="1">
    <location>
        <position position="1"/>
    </location>
</feature>
<keyword evidence="2" id="KW-1185">Reference proteome</keyword>
<name>A0ACB7ZSG9_9AGAM</name>
<sequence>QFSSDEHPQYKTHLSYVRSHPVVPVLLSDTVPRLHRSVVEDEKWYRLMLILFKPWRNLEDLLGGAQSWQEAFDNFSFSQESRVIMSNMNVENECKDARDHAR</sequence>
<gene>
    <name evidence="1" type="ORF">BJ138DRAFT_975012</name>
</gene>
<organism evidence="1 2">
    <name type="scientific">Hygrophoropsis aurantiaca</name>
    <dbReference type="NCBI Taxonomy" id="72124"/>
    <lineage>
        <taxon>Eukaryota</taxon>
        <taxon>Fungi</taxon>
        <taxon>Dikarya</taxon>
        <taxon>Basidiomycota</taxon>
        <taxon>Agaricomycotina</taxon>
        <taxon>Agaricomycetes</taxon>
        <taxon>Agaricomycetidae</taxon>
        <taxon>Boletales</taxon>
        <taxon>Coniophorineae</taxon>
        <taxon>Hygrophoropsidaceae</taxon>
        <taxon>Hygrophoropsis</taxon>
    </lineage>
</organism>
<dbReference type="Proteomes" id="UP000790377">
    <property type="component" value="Unassembled WGS sequence"/>
</dbReference>
<proteinExistence type="predicted"/>
<evidence type="ECO:0000313" key="2">
    <source>
        <dbReference type="Proteomes" id="UP000790377"/>
    </source>
</evidence>
<comment type="caution">
    <text evidence="1">The sequence shown here is derived from an EMBL/GenBank/DDBJ whole genome shotgun (WGS) entry which is preliminary data.</text>
</comment>
<feature type="non-terminal residue" evidence="1">
    <location>
        <position position="102"/>
    </location>
</feature>
<evidence type="ECO:0000313" key="1">
    <source>
        <dbReference type="EMBL" id="KAH7903632.1"/>
    </source>
</evidence>
<dbReference type="EMBL" id="MU268847">
    <property type="protein sequence ID" value="KAH7903632.1"/>
    <property type="molecule type" value="Genomic_DNA"/>
</dbReference>
<reference evidence="1" key="1">
    <citation type="journal article" date="2021" name="New Phytol.">
        <title>Evolutionary innovations through gain and loss of genes in the ectomycorrhizal Boletales.</title>
        <authorList>
            <person name="Wu G."/>
            <person name="Miyauchi S."/>
            <person name="Morin E."/>
            <person name="Kuo A."/>
            <person name="Drula E."/>
            <person name="Varga T."/>
            <person name="Kohler A."/>
            <person name="Feng B."/>
            <person name="Cao Y."/>
            <person name="Lipzen A."/>
            <person name="Daum C."/>
            <person name="Hundley H."/>
            <person name="Pangilinan J."/>
            <person name="Johnson J."/>
            <person name="Barry K."/>
            <person name="LaButti K."/>
            <person name="Ng V."/>
            <person name="Ahrendt S."/>
            <person name="Min B."/>
            <person name="Choi I.G."/>
            <person name="Park H."/>
            <person name="Plett J.M."/>
            <person name="Magnuson J."/>
            <person name="Spatafora J.W."/>
            <person name="Nagy L.G."/>
            <person name="Henrissat B."/>
            <person name="Grigoriev I.V."/>
            <person name="Yang Z.L."/>
            <person name="Xu J."/>
            <person name="Martin F.M."/>
        </authorList>
    </citation>
    <scope>NUCLEOTIDE SEQUENCE</scope>
    <source>
        <strain evidence="1">ATCC 28755</strain>
    </source>
</reference>
<protein>
    <submittedName>
        <fullName evidence="1">Uncharacterized protein</fullName>
    </submittedName>
</protein>
<accession>A0ACB7ZSG9</accession>